<dbReference type="PROSITE" id="PS51353">
    <property type="entry name" value="ARSC"/>
    <property type="match status" value="1"/>
</dbReference>
<keyword evidence="2 4" id="KW-0560">Oxidoreductase</keyword>
<gene>
    <name evidence="6" type="primary">arsC</name>
    <name evidence="6" type="ORF">AUN14_06160</name>
    <name evidence="5" type="ORF">FZI19_00850</name>
</gene>
<dbReference type="Proteomes" id="UP000244378">
    <property type="component" value="Unassembled WGS sequence"/>
</dbReference>
<organism evidence="6 7">
    <name type="scientific">Cronobacter muytjensii</name>
    <dbReference type="NCBI Taxonomy" id="413501"/>
    <lineage>
        <taxon>Bacteria</taxon>
        <taxon>Pseudomonadati</taxon>
        <taxon>Pseudomonadota</taxon>
        <taxon>Gammaproteobacteria</taxon>
        <taxon>Enterobacterales</taxon>
        <taxon>Enterobacteriaceae</taxon>
        <taxon>Cronobacter</taxon>
    </lineage>
</organism>
<accession>A0A2T7AW41</accession>
<proteinExistence type="inferred from homology"/>
<dbReference type="GO" id="GO:0008794">
    <property type="term" value="F:arsenate reductase (glutaredoxin) activity"/>
    <property type="evidence" value="ECO:0007669"/>
    <property type="project" value="UniProtKB-UniRule"/>
</dbReference>
<keyword evidence="8" id="KW-1185">Reference proteome</keyword>
<dbReference type="AlphaFoldDB" id="A0A2T7AW41"/>
<reference evidence="6 7" key="1">
    <citation type="submission" date="2016-12" db="EMBL/GenBank/DDBJ databases">
        <title>Analysis of the Molecular Diversity Among Cronobacter Species Isolated from Filth Flies Using a Pan Genomic DNA Microarray.</title>
        <authorList>
            <person name="Pava-Ripoll M."/>
            <person name="Tall B."/>
            <person name="Farber J."/>
            <person name="Fanning S."/>
            <person name="Lehner A."/>
            <person name="Stephan R."/>
            <person name="Pagotto F."/>
            <person name="Iverson C."/>
            <person name="Ziobro G."/>
            <person name="Miller A."/>
            <person name="Pearson R."/>
            <person name="Yan Q."/>
            <person name="Kim M."/>
            <person name="Jeong S."/>
            <person name="Park J."/>
            <person name="Jun S."/>
            <person name="Choi H."/>
            <person name="Chung T."/>
            <person name="Yoo Y."/>
            <person name="Park E."/>
            <person name="Hwang S."/>
            <person name="Lee B."/>
            <person name="Sathyamoorthy V."/>
            <person name="Carter L."/>
            <person name="Mammel M."/>
            <person name="Jackson S."/>
            <person name="Kothary M."/>
            <person name="Patel I."/>
            <person name="Grim C."/>
            <person name="Gopinath G."/>
            <person name="Gangiredla J."/>
            <person name="Chase H."/>
        </authorList>
    </citation>
    <scope>NUCLEOTIDE SEQUENCE [LARGE SCALE GENOMIC DNA]</scope>
    <source>
        <strain evidence="6 7">MOD1-Md1s</strain>
    </source>
</reference>
<dbReference type="EMBL" id="WAGD01000004">
    <property type="protein sequence ID" value="KAB0886508.1"/>
    <property type="molecule type" value="Genomic_DNA"/>
</dbReference>
<dbReference type="Gene3D" id="3.40.30.10">
    <property type="entry name" value="Glutaredoxin"/>
    <property type="match status" value="1"/>
</dbReference>
<sequence>MSRDVTIYHNPRCSKSRETLNLLTERGIEPEVVLYLETPPDAATIQMLLQQLGFSHPRELMRTKDDLYKTLNLGDGSLREEALIQAMVDNPKLIERPIVVSHGKARLGRPPEQVLDILP</sequence>
<comment type="caution">
    <text evidence="6">The sequence shown here is derived from an EMBL/GenBank/DDBJ whole genome shotgun (WGS) entry which is preliminary data.</text>
</comment>
<evidence type="ECO:0000313" key="7">
    <source>
        <dbReference type="Proteomes" id="UP000244378"/>
    </source>
</evidence>
<dbReference type="EMBL" id="MSAE01000008">
    <property type="protein sequence ID" value="PUX16334.1"/>
    <property type="molecule type" value="Genomic_DNA"/>
</dbReference>
<name>A0A2T7AW41_9ENTR</name>
<dbReference type="OrthoDB" id="9790554at2"/>
<dbReference type="PANTHER" id="PTHR30041">
    <property type="entry name" value="ARSENATE REDUCTASE"/>
    <property type="match status" value="1"/>
</dbReference>
<dbReference type="InterPro" id="IPR036249">
    <property type="entry name" value="Thioredoxin-like_sf"/>
</dbReference>
<evidence type="ECO:0000313" key="8">
    <source>
        <dbReference type="Proteomes" id="UP000469927"/>
    </source>
</evidence>
<dbReference type="InterPro" id="IPR006659">
    <property type="entry name" value="Arsenate_reductase"/>
</dbReference>
<evidence type="ECO:0000256" key="2">
    <source>
        <dbReference type="ARBA" id="ARBA00023002"/>
    </source>
</evidence>
<dbReference type="InterPro" id="IPR006660">
    <property type="entry name" value="Arsenate_reductase-like"/>
</dbReference>
<reference evidence="5 8" key="2">
    <citation type="submission" date="2019-08" db="EMBL/GenBank/DDBJ databases">
        <title>Prevalence, distribution, and phylogeny of type two toxin-antitoxin genes possessed by Cronobacter species where C. sakazakii homologs follow sequence type lineages.</title>
        <authorList>
            <person name="Finkelstein S."/>
            <person name="Negrete F."/>
            <person name="Jang H."/>
            <person name="Gopinath G.R."/>
            <person name="Tall B.D."/>
        </authorList>
    </citation>
    <scope>NUCLEOTIDE SEQUENCE [LARGE SCALE GENOMIC DNA]</scope>
    <source>
        <strain evidence="5 8">MOD1_GK1257</strain>
    </source>
</reference>
<evidence type="ECO:0000256" key="1">
    <source>
        <dbReference type="ARBA" id="ARBA00007198"/>
    </source>
</evidence>
<evidence type="ECO:0000313" key="6">
    <source>
        <dbReference type="EMBL" id="PUX16334.1"/>
    </source>
</evidence>
<evidence type="ECO:0000256" key="3">
    <source>
        <dbReference type="PROSITE-ProRule" id="PRU01282"/>
    </source>
</evidence>
<dbReference type="CDD" id="cd03034">
    <property type="entry name" value="ArsC_ArsC"/>
    <property type="match status" value="1"/>
</dbReference>
<dbReference type="Proteomes" id="UP000469927">
    <property type="component" value="Unassembled WGS sequence"/>
</dbReference>
<dbReference type="SUPFAM" id="SSF52833">
    <property type="entry name" value="Thioredoxin-like"/>
    <property type="match status" value="1"/>
</dbReference>
<dbReference type="EC" id="1.20.4.1" evidence="4"/>
<protein>
    <recommendedName>
        <fullName evidence="4">Arsenate reductase</fullName>
        <ecNumber evidence="4">1.20.4.1</ecNumber>
    </recommendedName>
</protein>
<dbReference type="Pfam" id="PF03960">
    <property type="entry name" value="ArsC"/>
    <property type="match status" value="1"/>
</dbReference>
<evidence type="ECO:0000256" key="4">
    <source>
        <dbReference type="RuleBase" id="RU362029"/>
    </source>
</evidence>
<comment type="catalytic activity">
    <reaction evidence="4">
        <text>[glutaredoxin]-dithiol + arsenate + glutathione + H(+) = glutathionyl-S-S-[glutaredoxin] + arsenite + H2O</text>
        <dbReference type="Rhea" id="RHEA:22016"/>
        <dbReference type="Rhea" id="RHEA-COMP:10729"/>
        <dbReference type="Rhea" id="RHEA-COMP:17668"/>
        <dbReference type="ChEBI" id="CHEBI:15377"/>
        <dbReference type="ChEBI" id="CHEBI:15378"/>
        <dbReference type="ChEBI" id="CHEBI:29242"/>
        <dbReference type="ChEBI" id="CHEBI:29950"/>
        <dbReference type="ChEBI" id="CHEBI:48597"/>
        <dbReference type="ChEBI" id="CHEBI:57925"/>
        <dbReference type="ChEBI" id="CHEBI:146199"/>
        <dbReference type="EC" id="1.20.4.1"/>
    </reaction>
</comment>
<dbReference type="NCBIfam" id="TIGR00014">
    <property type="entry name" value="arsC"/>
    <property type="match status" value="1"/>
</dbReference>
<dbReference type="RefSeq" id="WP_075192717.1">
    <property type="nucleotide sequence ID" value="NZ_JADKNN010000003.1"/>
</dbReference>
<evidence type="ECO:0000313" key="5">
    <source>
        <dbReference type="EMBL" id="KAB0886508.1"/>
    </source>
</evidence>
<dbReference type="PANTHER" id="PTHR30041:SF4">
    <property type="entry name" value="ARSENATE REDUCTASE"/>
    <property type="match status" value="1"/>
</dbReference>
<comment type="similarity">
    <text evidence="1 3 4">Belongs to the ArsC family.</text>
</comment>